<reference evidence="2" key="1">
    <citation type="journal article" date="2019" name="Plant Biotechnol. J.">
        <title>Genome sequencing of the Australian wild diploid species Gossypium australe highlights disease resistance and delayed gland morphogenesis.</title>
        <authorList>
            <person name="Cai Y."/>
            <person name="Cai X."/>
            <person name="Wang Q."/>
            <person name="Wang P."/>
            <person name="Zhang Y."/>
            <person name="Cai C."/>
            <person name="Xu Y."/>
            <person name="Wang K."/>
            <person name="Zhou Z."/>
            <person name="Wang C."/>
            <person name="Geng S."/>
            <person name="Li B."/>
            <person name="Dong Q."/>
            <person name="Hou Y."/>
            <person name="Wang H."/>
            <person name="Ai P."/>
            <person name="Liu Z."/>
            <person name="Yi F."/>
            <person name="Sun M."/>
            <person name="An G."/>
            <person name="Cheng J."/>
            <person name="Zhang Y."/>
            <person name="Shi Q."/>
            <person name="Xie Y."/>
            <person name="Shi X."/>
            <person name="Chang Y."/>
            <person name="Huang F."/>
            <person name="Chen Y."/>
            <person name="Hong S."/>
            <person name="Mi L."/>
            <person name="Sun Q."/>
            <person name="Zhang L."/>
            <person name="Zhou B."/>
            <person name="Peng R."/>
            <person name="Zhang X."/>
            <person name="Liu F."/>
        </authorList>
    </citation>
    <scope>NUCLEOTIDE SEQUENCE [LARGE SCALE GENOMIC DNA]</scope>
    <source>
        <strain evidence="2">cv. PA1801</strain>
    </source>
</reference>
<comment type="caution">
    <text evidence="1">The sequence shown here is derived from an EMBL/GenBank/DDBJ whole genome shotgun (WGS) entry which is preliminary data.</text>
</comment>
<dbReference type="SUPFAM" id="SSF56672">
    <property type="entry name" value="DNA/RNA polymerases"/>
    <property type="match status" value="1"/>
</dbReference>
<dbReference type="EMBL" id="SMMG02000001">
    <property type="protein sequence ID" value="KAA3488468.1"/>
    <property type="molecule type" value="Genomic_DNA"/>
</dbReference>
<evidence type="ECO:0000313" key="1">
    <source>
        <dbReference type="EMBL" id="KAA3488468.1"/>
    </source>
</evidence>
<dbReference type="OrthoDB" id="1738562at2759"/>
<dbReference type="InterPro" id="IPR043128">
    <property type="entry name" value="Rev_trsase/Diguanyl_cyclase"/>
</dbReference>
<keyword evidence="2" id="KW-1185">Reference proteome</keyword>
<dbReference type="AlphaFoldDB" id="A0A5B6X3S2"/>
<sequence>MLDRLIGEEYYTFLDIEDELDVFLDDFLVYGDSFMECLSNLERVFERCEGTNLVIDWEKCSFMVNEEIGHQISK</sequence>
<evidence type="ECO:0000313" key="2">
    <source>
        <dbReference type="Proteomes" id="UP000325315"/>
    </source>
</evidence>
<dbReference type="Proteomes" id="UP000325315">
    <property type="component" value="Unassembled WGS sequence"/>
</dbReference>
<name>A0A5B6X3S2_9ROSI</name>
<dbReference type="InterPro" id="IPR043502">
    <property type="entry name" value="DNA/RNA_pol_sf"/>
</dbReference>
<dbReference type="Gene3D" id="3.30.70.270">
    <property type="match status" value="1"/>
</dbReference>
<accession>A0A5B6X3S2</accession>
<organism evidence="1 2">
    <name type="scientific">Gossypium australe</name>
    <dbReference type="NCBI Taxonomy" id="47621"/>
    <lineage>
        <taxon>Eukaryota</taxon>
        <taxon>Viridiplantae</taxon>
        <taxon>Streptophyta</taxon>
        <taxon>Embryophyta</taxon>
        <taxon>Tracheophyta</taxon>
        <taxon>Spermatophyta</taxon>
        <taxon>Magnoliopsida</taxon>
        <taxon>eudicotyledons</taxon>
        <taxon>Gunneridae</taxon>
        <taxon>Pentapetalae</taxon>
        <taxon>rosids</taxon>
        <taxon>malvids</taxon>
        <taxon>Malvales</taxon>
        <taxon>Malvaceae</taxon>
        <taxon>Malvoideae</taxon>
        <taxon>Gossypium</taxon>
    </lineage>
</organism>
<gene>
    <name evidence="1" type="ORF">EPI10_032221</name>
</gene>
<proteinExistence type="predicted"/>
<protein>
    <submittedName>
        <fullName evidence="1">Transposon Ty3-I Gag-Pol polyprotein</fullName>
    </submittedName>
</protein>